<dbReference type="SMART" id="SM00382">
    <property type="entry name" value="AAA"/>
    <property type="match status" value="2"/>
</dbReference>
<dbReference type="FunFam" id="3.40.50.300:FF:000016">
    <property type="entry name" value="Oligopeptide ABC transporter ATP-binding component"/>
    <property type="match status" value="2"/>
</dbReference>
<organism evidence="6 7">
    <name type="scientific">Desulfobacula phenolica</name>
    <dbReference type="NCBI Taxonomy" id="90732"/>
    <lineage>
        <taxon>Bacteria</taxon>
        <taxon>Pseudomonadati</taxon>
        <taxon>Thermodesulfobacteriota</taxon>
        <taxon>Desulfobacteria</taxon>
        <taxon>Desulfobacterales</taxon>
        <taxon>Desulfobacteraceae</taxon>
        <taxon>Desulfobacula</taxon>
    </lineage>
</organism>
<dbReference type="AlphaFoldDB" id="A0A1H2ECU1"/>
<dbReference type="NCBIfam" id="NF007739">
    <property type="entry name" value="PRK10419.1"/>
    <property type="match status" value="2"/>
</dbReference>
<keyword evidence="7" id="KW-1185">Reference proteome</keyword>
<keyword evidence="2" id="KW-0813">Transport</keyword>
<dbReference type="Proteomes" id="UP000199608">
    <property type="component" value="Unassembled WGS sequence"/>
</dbReference>
<dbReference type="SUPFAM" id="SSF52540">
    <property type="entry name" value="P-loop containing nucleoside triphosphate hydrolases"/>
    <property type="match status" value="2"/>
</dbReference>
<evidence type="ECO:0000313" key="6">
    <source>
        <dbReference type="EMBL" id="SDT92956.1"/>
    </source>
</evidence>
<dbReference type="InterPro" id="IPR013563">
    <property type="entry name" value="Oligopep_ABC_C"/>
</dbReference>
<feature type="domain" description="ABC transporter" evidence="5">
    <location>
        <begin position="287"/>
        <end position="526"/>
    </location>
</feature>
<keyword evidence="4 6" id="KW-0067">ATP-binding</keyword>
<dbReference type="InterPro" id="IPR003439">
    <property type="entry name" value="ABC_transporter-like_ATP-bd"/>
</dbReference>
<feature type="domain" description="ABC transporter" evidence="5">
    <location>
        <begin position="8"/>
        <end position="257"/>
    </location>
</feature>
<evidence type="ECO:0000256" key="2">
    <source>
        <dbReference type="ARBA" id="ARBA00022448"/>
    </source>
</evidence>
<dbReference type="EMBL" id="FNLL01000003">
    <property type="protein sequence ID" value="SDT92956.1"/>
    <property type="molecule type" value="Genomic_DNA"/>
</dbReference>
<dbReference type="RefSeq" id="WP_092231199.1">
    <property type="nucleotide sequence ID" value="NZ_FNLL01000003.1"/>
</dbReference>
<accession>A0A1H2ECU1</accession>
<dbReference type="PANTHER" id="PTHR43776">
    <property type="entry name" value="TRANSPORT ATP-BINDING PROTEIN"/>
    <property type="match status" value="1"/>
</dbReference>
<evidence type="ECO:0000313" key="7">
    <source>
        <dbReference type="Proteomes" id="UP000199608"/>
    </source>
</evidence>
<gene>
    <name evidence="6" type="ORF">SAMN04487931_10320</name>
</gene>
<comment type="similarity">
    <text evidence="1">Belongs to the ABC transporter superfamily.</text>
</comment>
<evidence type="ECO:0000259" key="5">
    <source>
        <dbReference type="PROSITE" id="PS50893"/>
    </source>
</evidence>
<protein>
    <submittedName>
        <fullName evidence="6">Microcin C transport system ATP-binding protein</fullName>
    </submittedName>
</protein>
<dbReference type="Gene3D" id="3.40.50.300">
    <property type="entry name" value="P-loop containing nucleotide triphosphate hydrolases"/>
    <property type="match status" value="2"/>
</dbReference>
<dbReference type="Pfam" id="PF00005">
    <property type="entry name" value="ABC_tran"/>
    <property type="match status" value="2"/>
</dbReference>
<reference evidence="7" key="1">
    <citation type="submission" date="2016-10" db="EMBL/GenBank/DDBJ databases">
        <authorList>
            <person name="Varghese N."/>
            <person name="Submissions S."/>
        </authorList>
    </citation>
    <scope>NUCLEOTIDE SEQUENCE [LARGE SCALE GENOMIC DNA]</scope>
    <source>
        <strain evidence="7">DSM 3384</strain>
    </source>
</reference>
<dbReference type="GO" id="GO:0016887">
    <property type="term" value="F:ATP hydrolysis activity"/>
    <property type="evidence" value="ECO:0007669"/>
    <property type="project" value="InterPro"/>
</dbReference>
<name>A0A1H2ECU1_9BACT</name>
<dbReference type="InterPro" id="IPR017871">
    <property type="entry name" value="ABC_transporter-like_CS"/>
</dbReference>
<dbReference type="PROSITE" id="PS50893">
    <property type="entry name" value="ABC_TRANSPORTER_2"/>
    <property type="match status" value="2"/>
</dbReference>
<dbReference type="PANTHER" id="PTHR43776:SF7">
    <property type="entry name" value="D,D-DIPEPTIDE TRANSPORT ATP-BINDING PROTEIN DDPF-RELATED"/>
    <property type="match status" value="1"/>
</dbReference>
<keyword evidence="3" id="KW-0547">Nucleotide-binding</keyword>
<sequence length="531" mass="59364">MNKSLLTIKNLSISFKLGDRITRVVENADLELKKGETLALVGESGSGKTVTAMSILRLLPESAIYPTGTIELDGQDCLAIPDEEIRHIRGNRVGVIFQQPMTSLNPLHRIGKQVKESIFLHQPAISAQKANERALFWLKKVGLKNPANKLVSFPHQLSGGERQRVMIAMALINEPDILIADEPTTALDVTIQAQILDLIRDLQQEMGMAILFITHDLTIVKKIADRVAVMKKGIIVETDHPDKIFTCPAHPYTRHLINSEPTGGPDPADEDDATLVEVEHLKVWFPIQKGILRRTVDHVKAVDDICFTIKKGHTLGIVGESGSGKSTTGFALLKLNTCKGKILLGENSLNDMSKNQIRQLRKRMQIIFQDPFGSLNPRMSVARIIGEGLSIHRPGMTRKQEENEIIRVMEKVGLDPASRDRYPNEFSGGQHQRIAIARALILKPEFMVLDEPTSSLDRSVQFQVLKLLKQLQKEFHLTYVFISHDLKVVKSLCHDIVVMKDGKIVETGSSKKIFSHPEQEYTRLLIATAFH</sequence>
<dbReference type="InterPro" id="IPR050319">
    <property type="entry name" value="ABC_transp_ATP-bind"/>
</dbReference>
<evidence type="ECO:0000256" key="1">
    <source>
        <dbReference type="ARBA" id="ARBA00005417"/>
    </source>
</evidence>
<dbReference type="CDD" id="cd03257">
    <property type="entry name" value="ABC_NikE_OppD_transporters"/>
    <property type="match status" value="2"/>
</dbReference>
<dbReference type="GO" id="GO:0055085">
    <property type="term" value="P:transmembrane transport"/>
    <property type="evidence" value="ECO:0007669"/>
    <property type="project" value="UniProtKB-ARBA"/>
</dbReference>
<dbReference type="GO" id="GO:0015833">
    <property type="term" value="P:peptide transport"/>
    <property type="evidence" value="ECO:0007669"/>
    <property type="project" value="InterPro"/>
</dbReference>
<dbReference type="InterPro" id="IPR003593">
    <property type="entry name" value="AAA+_ATPase"/>
</dbReference>
<dbReference type="PROSITE" id="PS00211">
    <property type="entry name" value="ABC_TRANSPORTER_1"/>
    <property type="match status" value="1"/>
</dbReference>
<evidence type="ECO:0000256" key="4">
    <source>
        <dbReference type="ARBA" id="ARBA00022840"/>
    </source>
</evidence>
<dbReference type="GO" id="GO:0005524">
    <property type="term" value="F:ATP binding"/>
    <property type="evidence" value="ECO:0007669"/>
    <property type="project" value="UniProtKB-KW"/>
</dbReference>
<proteinExistence type="inferred from homology"/>
<dbReference type="NCBIfam" id="NF008453">
    <property type="entry name" value="PRK11308.1"/>
    <property type="match status" value="2"/>
</dbReference>
<dbReference type="Pfam" id="PF08352">
    <property type="entry name" value="oligo_HPY"/>
    <property type="match status" value="1"/>
</dbReference>
<evidence type="ECO:0000256" key="3">
    <source>
        <dbReference type="ARBA" id="ARBA00022741"/>
    </source>
</evidence>
<dbReference type="InterPro" id="IPR027417">
    <property type="entry name" value="P-loop_NTPase"/>
</dbReference>